<evidence type="ECO:0000256" key="5">
    <source>
        <dbReference type="ARBA" id="ARBA00023002"/>
    </source>
</evidence>
<protein>
    <submittedName>
        <fullName evidence="8">GMC family oxidoreductase</fullName>
    </submittedName>
</protein>
<evidence type="ECO:0000256" key="1">
    <source>
        <dbReference type="ARBA" id="ARBA00001974"/>
    </source>
</evidence>
<dbReference type="SUPFAM" id="SSF51905">
    <property type="entry name" value="FAD/NAD(P)-binding domain"/>
    <property type="match status" value="1"/>
</dbReference>
<gene>
    <name evidence="8" type="ORF">GC102_33455</name>
</gene>
<dbReference type="Gene3D" id="3.50.50.60">
    <property type="entry name" value="FAD/NAD(P)-binding domain"/>
    <property type="match status" value="2"/>
</dbReference>
<feature type="domain" description="Glucose-methanol-choline oxidoreductase C-terminal" evidence="7">
    <location>
        <begin position="353"/>
        <end position="472"/>
    </location>
</feature>
<keyword evidence="5" id="KW-0560">Oxidoreductase</keyword>
<dbReference type="InterPro" id="IPR051473">
    <property type="entry name" value="P2Ox-like"/>
</dbReference>
<evidence type="ECO:0000313" key="8">
    <source>
        <dbReference type="EMBL" id="NOU90600.1"/>
    </source>
</evidence>
<evidence type="ECO:0000259" key="6">
    <source>
        <dbReference type="Pfam" id="PF00732"/>
    </source>
</evidence>
<dbReference type="Pfam" id="PF00732">
    <property type="entry name" value="GMC_oxred_N"/>
    <property type="match status" value="1"/>
</dbReference>
<evidence type="ECO:0000259" key="7">
    <source>
        <dbReference type="Pfam" id="PF05199"/>
    </source>
</evidence>
<evidence type="ECO:0000256" key="4">
    <source>
        <dbReference type="ARBA" id="ARBA00022827"/>
    </source>
</evidence>
<dbReference type="Pfam" id="PF05199">
    <property type="entry name" value="GMC_oxred_C"/>
    <property type="match status" value="1"/>
</dbReference>
<organism evidence="8 9">
    <name type="scientific">Paenibacillus germinis</name>
    <dbReference type="NCBI Taxonomy" id="2654979"/>
    <lineage>
        <taxon>Bacteria</taxon>
        <taxon>Bacillati</taxon>
        <taxon>Bacillota</taxon>
        <taxon>Bacilli</taxon>
        <taxon>Bacillales</taxon>
        <taxon>Paenibacillaceae</taxon>
        <taxon>Paenibacillus</taxon>
    </lineage>
</organism>
<comment type="cofactor">
    <cofactor evidence="1">
        <name>FAD</name>
        <dbReference type="ChEBI" id="CHEBI:57692"/>
    </cofactor>
</comment>
<dbReference type="InterPro" id="IPR000172">
    <property type="entry name" value="GMC_OxRdtase_N"/>
</dbReference>
<comment type="similarity">
    <text evidence="2">Belongs to the GMC oxidoreductase family.</text>
</comment>
<dbReference type="SUPFAM" id="SSF54373">
    <property type="entry name" value="FAD-linked reductases, C-terminal domain"/>
    <property type="match status" value="1"/>
</dbReference>
<keyword evidence="4" id="KW-0274">FAD</keyword>
<evidence type="ECO:0000313" key="9">
    <source>
        <dbReference type="Proteomes" id="UP000658690"/>
    </source>
</evidence>
<accession>A0ABX1ZB68</accession>
<evidence type="ECO:0000256" key="3">
    <source>
        <dbReference type="ARBA" id="ARBA00022630"/>
    </source>
</evidence>
<keyword evidence="3" id="KW-0285">Flavoprotein</keyword>
<dbReference type="Proteomes" id="UP000658690">
    <property type="component" value="Unassembled WGS sequence"/>
</dbReference>
<dbReference type="PANTHER" id="PTHR42784:SF1">
    <property type="entry name" value="PYRANOSE 2-OXIDASE"/>
    <property type="match status" value="1"/>
</dbReference>
<dbReference type="PANTHER" id="PTHR42784">
    <property type="entry name" value="PYRANOSE 2-OXIDASE"/>
    <property type="match status" value="1"/>
</dbReference>
<dbReference type="EMBL" id="WHOC01000175">
    <property type="protein sequence ID" value="NOU90600.1"/>
    <property type="molecule type" value="Genomic_DNA"/>
</dbReference>
<proteinExistence type="inferred from homology"/>
<dbReference type="InterPro" id="IPR007867">
    <property type="entry name" value="GMC_OxRtase_C"/>
</dbReference>
<reference evidence="8 9" key="1">
    <citation type="submission" date="2019-10" db="EMBL/GenBank/DDBJ databases">
        <title>Description of Paenibacillus choica sp. nov.</title>
        <authorList>
            <person name="Carlier A."/>
            <person name="Qi S."/>
        </authorList>
    </citation>
    <scope>NUCLEOTIDE SEQUENCE [LARGE SCALE GENOMIC DNA]</scope>
    <source>
        <strain evidence="8 9">LMG 31460</strain>
    </source>
</reference>
<sequence>MRRINDAVAQSGTTLDQWIPLTSVEQMAKTDYDVLIVGSGAGGGAALWRLCEQWGQSGKKIGMIEAGDLLLPTHSFNVPTLNEQRVIEYWERIADYAGDRWPDFQKAKIVRGLGGRTLIWYGLSPRFDPTAFRTWPITYKDLVPYYTIAEKIMNVTNLYTKGSALQEMLIERLLMGGFPETTDVPLATDLAGTKYGQVHSNVYFSSIDFLAYALNIRKFDLSVNTRAVQILTEQGKATGVKVMTADKQTYTLTAKTIIVSASTWETPRLLLNSNIPGEAIGKYLALHPMFIATGTVNRDLFPEVFGVALLFLPGSVERNYQLQIFNDYYYDYTEKPLLKKEPMEMHGYGIVEPRADNYVSLDPNQRDAYGVPLLNVHFSYSDKDQALHREMHDSIIEYASAAGLSLDSPPQLTPPGNDNHEAGTCRMGDNPATSVTNRFGQVHGIAGLYIADNSILNLTSPANPTLTTVALAIRTADHIVAQMK</sequence>
<feature type="domain" description="Glucose-methanol-choline oxidoreductase N-terminal" evidence="6">
    <location>
        <begin position="111"/>
        <end position="288"/>
    </location>
</feature>
<evidence type="ECO:0000256" key="2">
    <source>
        <dbReference type="ARBA" id="ARBA00010790"/>
    </source>
</evidence>
<comment type="caution">
    <text evidence="8">The sequence shown here is derived from an EMBL/GenBank/DDBJ whole genome shotgun (WGS) entry which is preliminary data.</text>
</comment>
<dbReference type="InterPro" id="IPR036188">
    <property type="entry name" value="FAD/NAD-bd_sf"/>
</dbReference>
<name>A0ABX1ZB68_9BACL</name>
<keyword evidence="9" id="KW-1185">Reference proteome</keyword>